<dbReference type="Proteomes" id="UP000460318">
    <property type="component" value="Unassembled WGS sequence"/>
</dbReference>
<organism evidence="1 2">
    <name type="scientific">Paenibacillus dendrobii</name>
    <dbReference type="NCBI Taxonomy" id="2691084"/>
    <lineage>
        <taxon>Bacteria</taxon>
        <taxon>Bacillati</taxon>
        <taxon>Bacillota</taxon>
        <taxon>Bacilli</taxon>
        <taxon>Bacillales</taxon>
        <taxon>Paenibacillaceae</taxon>
        <taxon>Paenibacillus</taxon>
    </lineage>
</organism>
<keyword evidence="2" id="KW-1185">Reference proteome</keyword>
<name>A0A7X3LGL7_9BACL</name>
<dbReference type="EMBL" id="WUBI01000002">
    <property type="protein sequence ID" value="MWV44886.1"/>
    <property type="molecule type" value="Genomic_DNA"/>
</dbReference>
<proteinExistence type="predicted"/>
<dbReference type="RefSeq" id="WP_160498497.1">
    <property type="nucleotide sequence ID" value="NZ_WUBI01000002.1"/>
</dbReference>
<accession>A0A7X3LGL7</accession>
<dbReference type="AlphaFoldDB" id="A0A7X3LGL7"/>
<reference evidence="1 2" key="1">
    <citation type="submission" date="2019-12" db="EMBL/GenBank/DDBJ databases">
        <title>Paenibacillus sp. nov., an endophytic bacterium isolated from the stem of Dendrobium.</title>
        <authorList>
            <person name="Zhao R."/>
        </authorList>
    </citation>
    <scope>NUCLEOTIDE SEQUENCE [LARGE SCALE GENOMIC DNA]</scope>
    <source>
        <strain evidence="1 2">HJL G12</strain>
    </source>
</reference>
<gene>
    <name evidence="1" type="ORF">GRF59_14790</name>
</gene>
<sequence length="99" mass="12017">MFDEITIKKNKDDTYALIMRGYKDTNTEGTFDIRIKRLKDFPIEIDKKSDCSYRNHHIPRSITTDYIMKVEARMLPDEKGRIIEIHKRNKVRRIRNRNF</sequence>
<comment type="caution">
    <text evidence="1">The sequence shown here is derived from an EMBL/GenBank/DDBJ whole genome shotgun (WGS) entry which is preliminary data.</text>
</comment>
<protein>
    <submittedName>
        <fullName evidence="1">Uncharacterized protein</fullName>
    </submittedName>
</protein>
<evidence type="ECO:0000313" key="2">
    <source>
        <dbReference type="Proteomes" id="UP000460318"/>
    </source>
</evidence>
<evidence type="ECO:0000313" key="1">
    <source>
        <dbReference type="EMBL" id="MWV44886.1"/>
    </source>
</evidence>